<dbReference type="EMBL" id="PCXQ01000004">
    <property type="protein sequence ID" value="PJE50981.1"/>
    <property type="molecule type" value="Genomic_DNA"/>
</dbReference>
<dbReference type="InterPro" id="IPR036013">
    <property type="entry name" value="Band_7/SPFH_dom_sf"/>
</dbReference>
<reference evidence="3 4" key="1">
    <citation type="submission" date="2017-09" db="EMBL/GenBank/DDBJ databases">
        <title>Depth-based differentiation of microbial function through sediment-hosted aquifers and enrichment of novel symbionts in the deep terrestrial subsurface.</title>
        <authorList>
            <person name="Probst A.J."/>
            <person name="Ladd B."/>
            <person name="Jarett J.K."/>
            <person name="Geller-Mcgrath D.E."/>
            <person name="Sieber C.M."/>
            <person name="Emerson J.B."/>
            <person name="Anantharaman K."/>
            <person name="Thomas B.C."/>
            <person name="Malmstrom R."/>
            <person name="Stieglmeier M."/>
            <person name="Klingl A."/>
            <person name="Woyke T."/>
            <person name="Ryan C.M."/>
            <person name="Banfield J.F."/>
        </authorList>
    </citation>
    <scope>NUCLEOTIDE SEQUENCE [LARGE SCALE GENOMIC DNA]</scope>
    <source>
        <strain evidence="3">CG10_big_fil_rev_8_21_14_0_10_36_16</strain>
    </source>
</reference>
<feature type="transmembrane region" description="Helical" evidence="1">
    <location>
        <begin position="64"/>
        <end position="83"/>
    </location>
</feature>
<sequence>MYNIVSAFCSLKYANRRLEMQNKNELLQILILLVLGLFIYYVVWPWGKSLDASGMSQEEFWEMISKWVVFGGGLLLGLTYLVISSAVKVPADKYGIMEWHFPLSPKLPEGRNIATRIEWPNFKVIPTIKRDLYNYSEPLKKLRIDFSIGFPWFYNEDMKQEVWKTKYHYCCRWKPWPRWLRIKFRRQGTQAQILRPGWNFPFLINVFGKVEFRDMPEIPEDKRGVVIAKDGIHLRRGVMTRIHVECNHFTNAEAFLEGGGETGPQIETLSHGRKLINEKLFKIELFEKTEIGIVKRPKLGHHHEEEVDWSQIGIVTVKIGSEIPDEEDRVIALKPEPVGDYKTHDNFQDLVTWQKMGGEMGIQPQLVEPGGYYLHPYAIELEKTWATYIKEGQVGVVISNIGESPAADGSDYIEEWVQIDGKEMRVPVIKKKTDSQTGKPEYKRGITEKVLSVGFHFIHPVANQVQIVDTTPINLKWTKERQPIYNFDPVRITTKDRFYLEISVEIGIIIEGKNAAKMIAISDSEEELIRDTIHPRLNSTLVDIALKTNIDRIMNNISAFKKHIKKALDKAVEGRFASIIYLEISEIDFKKDPNAQEYLALFTREVSAKREIPVLEQEALTEGKRIEVMKQRGLADAARIKERGRALNEVTREGEGQIAASVQKLIASGSLDFSGALTAISKMLGK</sequence>
<protein>
    <recommendedName>
        <fullName evidence="2">Band 7 domain-containing protein</fullName>
    </recommendedName>
</protein>
<feature type="domain" description="Band 7" evidence="2">
    <location>
        <begin position="438"/>
        <end position="594"/>
    </location>
</feature>
<feature type="transmembrane region" description="Helical" evidence="1">
    <location>
        <begin position="26"/>
        <end position="44"/>
    </location>
</feature>
<keyword evidence="1" id="KW-1133">Transmembrane helix</keyword>
<evidence type="ECO:0000313" key="4">
    <source>
        <dbReference type="Proteomes" id="UP000228496"/>
    </source>
</evidence>
<dbReference type="InterPro" id="IPR001107">
    <property type="entry name" value="Band_7"/>
</dbReference>
<dbReference type="Pfam" id="PF01145">
    <property type="entry name" value="Band_7"/>
    <property type="match status" value="1"/>
</dbReference>
<evidence type="ECO:0000259" key="2">
    <source>
        <dbReference type="Pfam" id="PF01145"/>
    </source>
</evidence>
<dbReference type="Proteomes" id="UP000228496">
    <property type="component" value="Unassembled WGS sequence"/>
</dbReference>
<dbReference type="AlphaFoldDB" id="A0A2J0Q7C9"/>
<name>A0A2J0Q7C9_9BACT</name>
<keyword evidence="1" id="KW-0472">Membrane</keyword>
<keyword evidence="1" id="KW-0812">Transmembrane</keyword>
<accession>A0A2J0Q7C9</accession>
<gene>
    <name evidence="3" type="ORF">COV29_01735</name>
</gene>
<evidence type="ECO:0000256" key="1">
    <source>
        <dbReference type="SAM" id="Phobius"/>
    </source>
</evidence>
<evidence type="ECO:0000313" key="3">
    <source>
        <dbReference type="EMBL" id="PJE50981.1"/>
    </source>
</evidence>
<organism evidence="3 4">
    <name type="scientific">Candidatus Yanofskybacteria bacterium CG10_big_fil_rev_8_21_14_0_10_36_16</name>
    <dbReference type="NCBI Taxonomy" id="1975096"/>
    <lineage>
        <taxon>Bacteria</taxon>
        <taxon>Candidatus Yanofskyibacteriota</taxon>
    </lineage>
</organism>
<comment type="caution">
    <text evidence="3">The sequence shown here is derived from an EMBL/GenBank/DDBJ whole genome shotgun (WGS) entry which is preliminary data.</text>
</comment>
<dbReference type="SUPFAM" id="SSF117892">
    <property type="entry name" value="Band 7/SPFH domain"/>
    <property type="match status" value="1"/>
</dbReference>
<proteinExistence type="predicted"/>